<name>A0ABP7A612_9PSEU</name>
<feature type="compositionally biased region" description="Pro residues" evidence="1">
    <location>
        <begin position="39"/>
        <end position="48"/>
    </location>
</feature>
<accession>A0ABP7A612</accession>
<feature type="region of interest" description="Disordered" evidence="1">
    <location>
        <begin position="33"/>
        <end position="70"/>
    </location>
</feature>
<organism evidence="2 3">
    <name type="scientific">Lentzea roselyniae</name>
    <dbReference type="NCBI Taxonomy" id="531940"/>
    <lineage>
        <taxon>Bacteria</taxon>
        <taxon>Bacillati</taxon>
        <taxon>Actinomycetota</taxon>
        <taxon>Actinomycetes</taxon>
        <taxon>Pseudonocardiales</taxon>
        <taxon>Pseudonocardiaceae</taxon>
        <taxon>Lentzea</taxon>
    </lineage>
</organism>
<proteinExistence type="predicted"/>
<dbReference type="Proteomes" id="UP001500711">
    <property type="component" value="Unassembled WGS sequence"/>
</dbReference>
<feature type="compositionally biased region" description="Low complexity" evidence="1">
    <location>
        <begin position="52"/>
        <end position="70"/>
    </location>
</feature>
<evidence type="ECO:0000313" key="3">
    <source>
        <dbReference type="Proteomes" id="UP001500711"/>
    </source>
</evidence>
<comment type="caution">
    <text evidence="2">The sequence shown here is derived from an EMBL/GenBank/DDBJ whole genome shotgun (WGS) entry which is preliminary data.</text>
</comment>
<dbReference type="EMBL" id="BAABBE010000002">
    <property type="protein sequence ID" value="GAA3625619.1"/>
    <property type="molecule type" value="Genomic_DNA"/>
</dbReference>
<sequence>MPPRQRSYDWSDPRILAQAATEMDGIEFLKRIGTGDLPPLRPVRPPASFPWRSVTGGRVSSSSPPSGTTT</sequence>
<evidence type="ECO:0000313" key="2">
    <source>
        <dbReference type="EMBL" id="GAA3625619.1"/>
    </source>
</evidence>
<gene>
    <name evidence="2" type="ORF">GCM10022267_09800</name>
</gene>
<keyword evidence="3" id="KW-1185">Reference proteome</keyword>
<reference evidence="3" key="1">
    <citation type="journal article" date="2019" name="Int. J. Syst. Evol. Microbiol.">
        <title>The Global Catalogue of Microorganisms (GCM) 10K type strain sequencing project: providing services to taxonomists for standard genome sequencing and annotation.</title>
        <authorList>
            <consortium name="The Broad Institute Genomics Platform"/>
            <consortium name="The Broad Institute Genome Sequencing Center for Infectious Disease"/>
            <person name="Wu L."/>
            <person name="Ma J."/>
        </authorList>
    </citation>
    <scope>NUCLEOTIDE SEQUENCE [LARGE SCALE GENOMIC DNA]</scope>
    <source>
        <strain evidence="3">JCM 17494</strain>
    </source>
</reference>
<evidence type="ECO:0000256" key="1">
    <source>
        <dbReference type="SAM" id="MobiDB-lite"/>
    </source>
</evidence>
<protein>
    <submittedName>
        <fullName evidence="2">Uncharacterized protein</fullName>
    </submittedName>
</protein>